<evidence type="ECO:0000313" key="1">
    <source>
        <dbReference type="EMBL" id="AHB68462.1"/>
    </source>
</evidence>
<protein>
    <submittedName>
        <fullName evidence="1">Uncharacterized protein</fullName>
    </submittedName>
</protein>
<dbReference type="EMBL" id="CP006731">
    <property type="protein sequence ID" value="AHB68462.1"/>
    <property type="molecule type" value="Genomic_DNA"/>
</dbReference>
<dbReference type="KEGG" id="csi:P262_00145"/>
<name>V5TU36_9ENTR</name>
<sequence>MVFPSVTNRVMPLSMAYLRKRNVKEGNPPLFLVNTAHDVIVVK</sequence>
<gene>
    <name evidence="1" type="ORF">P262_00145</name>
</gene>
<dbReference type="HOGENOM" id="CLU_3232454_0_0_6"/>
<organism evidence="1 2">
    <name type="scientific">Cronobacter malonaticus</name>
    <dbReference type="NCBI Taxonomy" id="413503"/>
    <lineage>
        <taxon>Bacteria</taxon>
        <taxon>Pseudomonadati</taxon>
        <taxon>Pseudomonadota</taxon>
        <taxon>Gammaproteobacteria</taxon>
        <taxon>Enterobacterales</taxon>
        <taxon>Enterobacteriaceae</taxon>
        <taxon>Cronobacter</taxon>
    </lineage>
</organism>
<dbReference type="PATRIC" id="fig|1401659.3.peg.92"/>
<dbReference type="AlphaFoldDB" id="V5TU36"/>
<evidence type="ECO:0000313" key="2">
    <source>
        <dbReference type="Proteomes" id="UP000018545"/>
    </source>
</evidence>
<proteinExistence type="predicted"/>
<reference evidence="1 2" key="1">
    <citation type="journal article" date="2014" name="Genome Announc.">
        <title>Complete Genome Sequence of Cronobacter sakazakii Strain CMCC 45402.</title>
        <authorList>
            <person name="Zhao Z."/>
            <person name="Wang L."/>
            <person name="Wang B."/>
            <person name="Liang H."/>
            <person name="Ye Q."/>
            <person name="Zeng M."/>
        </authorList>
    </citation>
    <scope>NUCLEOTIDE SEQUENCE [LARGE SCALE GENOMIC DNA]</scope>
    <source>
        <strain evidence="2">45402</strain>
    </source>
</reference>
<accession>V5TU36</accession>
<dbReference type="Proteomes" id="UP000018545">
    <property type="component" value="Chromosome"/>
</dbReference>